<proteinExistence type="inferred from homology"/>
<comment type="caution">
    <text evidence="6">The sequence shown here is derived from an EMBL/GenBank/DDBJ whole genome shotgun (WGS) entry which is preliminary data.</text>
</comment>
<keyword evidence="4" id="KW-0804">Transcription</keyword>
<dbReference type="GO" id="GO:0043565">
    <property type="term" value="F:sequence-specific DNA binding"/>
    <property type="evidence" value="ECO:0007669"/>
    <property type="project" value="TreeGrafter"/>
</dbReference>
<dbReference type="SUPFAM" id="SSF53850">
    <property type="entry name" value="Periplasmic binding protein-like II"/>
    <property type="match status" value="1"/>
</dbReference>
<dbReference type="InterPro" id="IPR036388">
    <property type="entry name" value="WH-like_DNA-bd_sf"/>
</dbReference>
<dbReference type="Pfam" id="PF03466">
    <property type="entry name" value="LysR_substrate"/>
    <property type="match status" value="1"/>
</dbReference>
<dbReference type="PROSITE" id="PS50931">
    <property type="entry name" value="HTH_LYSR"/>
    <property type="match status" value="1"/>
</dbReference>
<dbReference type="STRING" id="64969.SAMN02745127_00459"/>
<dbReference type="GO" id="GO:0006351">
    <property type="term" value="P:DNA-templated transcription"/>
    <property type="evidence" value="ECO:0007669"/>
    <property type="project" value="TreeGrafter"/>
</dbReference>
<dbReference type="Gene3D" id="3.40.190.290">
    <property type="match status" value="1"/>
</dbReference>
<dbReference type="InterPro" id="IPR005119">
    <property type="entry name" value="LysR_subst-bd"/>
</dbReference>
<dbReference type="InterPro" id="IPR000847">
    <property type="entry name" value="LysR_HTH_N"/>
</dbReference>
<dbReference type="SUPFAM" id="SSF46785">
    <property type="entry name" value="Winged helix' DNA-binding domain"/>
    <property type="match status" value="1"/>
</dbReference>
<dbReference type="Proteomes" id="UP000191418">
    <property type="component" value="Unassembled WGS sequence"/>
</dbReference>
<evidence type="ECO:0000256" key="3">
    <source>
        <dbReference type="ARBA" id="ARBA00023125"/>
    </source>
</evidence>
<dbReference type="AlphaFoldDB" id="A0A1T4LG98"/>
<sequence>MDKYTAMRVYCRVVEQESFAATGRDLGISTAMVSKHIAALEKELGIRLLNRTTRRVNPTDEGLYYYNRCCNLLAELDELESSVSQQGQEPRGVLRITAPMDFTLLHLIEPIKQFQQQYPLVRIELDLDDRQRNLIADKFDVAIRIAHLADSSMVARKLTHCTGGIYAAPSYLAENGSPQLPADLQQHRCLLYTNLAQDRNYWVFNEPDGGKQRVRIHWSMAANNGRALCEAAAQGLGIIQQPDFIAAPFVKEGRLQQILQQYPGHDFNVYAVYQQRQFLATRIVAFVDYLVDYFKQHQRW</sequence>
<accession>A0A1T4LG98</accession>
<dbReference type="FunFam" id="3.40.190.290:FF:000001">
    <property type="entry name" value="Transcriptional regulator, LysR family"/>
    <property type="match status" value="1"/>
</dbReference>
<comment type="similarity">
    <text evidence="1">Belongs to the LysR transcriptional regulatory family.</text>
</comment>
<dbReference type="CDD" id="cd08422">
    <property type="entry name" value="PBP2_CrgA_like"/>
    <property type="match status" value="1"/>
</dbReference>
<dbReference type="PANTHER" id="PTHR30537">
    <property type="entry name" value="HTH-TYPE TRANSCRIPTIONAL REGULATOR"/>
    <property type="match status" value="1"/>
</dbReference>
<dbReference type="FunFam" id="1.10.10.10:FF:000001">
    <property type="entry name" value="LysR family transcriptional regulator"/>
    <property type="match status" value="1"/>
</dbReference>
<evidence type="ECO:0000256" key="1">
    <source>
        <dbReference type="ARBA" id="ARBA00009437"/>
    </source>
</evidence>
<gene>
    <name evidence="6" type="ORF">BTE48_01885</name>
</gene>
<keyword evidence="7" id="KW-1185">Reference proteome</keyword>
<evidence type="ECO:0000313" key="6">
    <source>
        <dbReference type="EMBL" id="OPX56672.1"/>
    </source>
</evidence>
<dbReference type="Gene3D" id="1.10.10.10">
    <property type="entry name" value="Winged helix-like DNA-binding domain superfamily/Winged helix DNA-binding domain"/>
    <property type="match status" value="1"/>
</dbReference>
<name>A0A1T4LG98_9GAMM</name>
<protein>
    <recommendedName>
        <fullName evidence="5">HTH lysR-type domain-containing protein</fullName>
    </recommendedName>
</protein>
<dbReference type="Pfam" id="PF00126">
    <property type="entry name" value="HTH_1"/>
    <property type="match status" value="1"/>
</dbReference>
<keyword evidence="2" id="KW-0805">Transcription regulation</keyword>
<evidence type="ECO:0000256" key="4">
    <source>
        <dbReference type="ARBA" id="ARBA00023163"/>
    </source>
</evidence>
<feature type="domain" description="HTH lysR-type" evidence="5">
    <location>
        <begin position="1"/>
        <end position="59"/>
    </location>
</feature>
<dbReference type="GO" id="GO:0003700">
    <property type="term" value="F:DNA-binding transcription factor activity"/>
    <property type="evidence" value="ECO:0007669"/>
    <property type="project" value="InterPro"/>
</dbReference>
<dbReference type="InterPro" id="IPR058163">
    <property type="entry name" value="LysR-type_TF_proteobact-type"/>
</dbReference>
<dbReference type="OrthoDB" id="9815676at2"/>
<evidence type="ECO:0000256" key="2">
    <source>
        <dbReference type="ARBA" id="ARBA00023015"/>
    </source>
</evidence>
<dbReference type="EMBL" id="MTSM01000002">
    <property type="protein sequence ID" value="OPX56672.1"/>
    <property type="molecule type" value="Genomic_DNA"/>
</dbReference>
<keyword evidence="3" id="KW-0238">DNA-binding</keyword>
<dbReference type="PANTHER" id="PTHR30537:SF5">
    <property type="entry name" value="HTH-TYPE TRANSCRIPTIONAL ACTIVATOR TTDR-RELATED"/>
    <property type="match status" value="1"/>
</dbReference>
<evidence type="ECO:0000313" key="7">
    <source>
        <dbReference type="Proteomes" id="UP000191418"/>
    </source>
</evidence>
<reference evidence="6 7" key="1">
    <citation type="submission" date="2017-01" db="EMBL/GenBank/DDBJ databases">
        <title>Genome Sequencing of a Marine Spirillum, Oceanospirillum multiglobuliferum ATCC 33336, from Japan.</title>
        <authorList>
            <person name="Carney J.G."/>
            <person name="Trachtenberg A.M."/>
            <person name="Rheaume B.A."/>
            <person name="Linnane J.D."/>
            <person name="Pitts N.L."/>
            <person name="Mykles D.L."/>
            <person name="Maclea K.S."/>
        </authorList>
    </citation>
    <scope>NUCLEOTIDE SEQUENCE [LARGE SCALE GENOMIC DNA]</scope>
    <source>
        <strain evidence="6 7">ATCC 33336</strain>
    </source>
</reference>
<dbReference type="RefSeq" id="WP_159445565.1">
    <property type="nucleotide sequence ID" value="NZ_FUXG01000002.1"/>
</dbReference>
<evidence type="ECO:0000259" key="5">
    <source>
        <dbReference type="PROSITE" id="PS50931"/>
    </source>
</evidence>
<organism evidence="6 7">
    <name type="scientific">Oceanospirillum multiglobuliferum</name>
    <dbReference type="NCBI Taxonomy" id="64969"/>
    <lineage>
        <taxon>Bacteria</taxon>
        <taxon>Pseudomonadati</taxon>
        <taxon>Pseudomonadota</taxon>
        <taxon>Gammaproteobacteria</taxon>
        <taxon>Oceanospirillales</taxon>
        <taxon>Oceanospirillaceae</taxon>
        <taxon>Oceanospirillum</taxon>
    </lineage>
</organism>
<dbReference type="InterPro" id="IPR036390">
    <property type="entry name" value="WH_DNA-bd_sf"/>
</dbReference>